<dbReference type="PROSITE" id="PS52016">
    <property type="entry name" value="TONB_DEPENDENT_REC_3"/>
    <property type="match status" value="1"/>
</dbReference>
<evidence type="ECO:0000313" key="13">
    <source>
        <dbReference type="EMBL" id="WEK36009.1"/>
    </source>
</evidence>
<evidence type="ECO:0000259" key="11">
    <source>
        <dbReference type="Pfam" id="PF00593"/>
    </source>
</evidence>
<dbReference type="Pfam" id="PF00593">
    <property type="entry name" value="TonB_dep_Rec_b-barrel"/>
    <property type="match status" value="1"/>
</dbReference>
<dbReference type="NCBIfam" id="TIGR04056">
    <property type="entry name" value="OMP_RagA_SusC"/>
    <property type="match status" value="1"/>
</dbReference>
<dbReference type="InterPro" id="IPR008969">
    <property type="entry name" value="CarboxyPept-like_regulatory"/>
</dbReference>
<dbReference type="Gene3D" id="2.60.40.1120">
    <property type="entry name" value="Carboxypeptidase-like, regulatory domain"/>
    <property type="match status" value="1"/>
</dbReference>
<evidence type="ECO:0000256" key="5">
    <source>
        <dbReference type="ARBA" id="ARBA00023077"/>
    </source>
</evidence>
<evidence type="ECO:0000256" key="7">
    <source>
        <dbReference type="ARBA" id="ARBA00023237"/>
    </source>
</evidence>
<evidence type="ECO:0000256" key="1">
    <source>
        <dbReference type="ARBA" id="ARBA00004571"/>
    </source>
</evidence>
<dbReference type="Proteomes" id="UP001220610">
    <property type="component" value="Chromosome"/>
</dbReference>
<dbReference type="GO" id="GO:0009279">
    <property type="term" value="C:cell outer membrane"/>
    <property type="evidence" value="ECO:0007669"/>
    <property type="project" value="UniProtKB-SubCell"/>
</dbReference>
<feature type="domain" description="TonB-dependent receptor plug" evidence="12">
    <location>
        <begin position="135"/>
        <end position="243"/>
    </location>
</feature>
<evidence type="ECO:0000256" key="4">
    <source>
        <dbReference type="ARBA" id="ARBA00022692"/>
    </source>
</evidence>
<evidence type="ECO:0000256" key="8">
    <source>
        <dbReference type="PROSITE-ProRule" id="PRU01360"/>
    </source>
</evidence>
<dbReference type="InterPro" id="IPR036942">
    <property type="entry name" value="Beta-barrel_TonB_sf"/>
</dbReference>
<feature type="signal peptide" evidence="10">
    <location>
        <begin position="1"/>
        <end position="42"/>
    </location>
</feature>
<evidence type="ECO:0000256" key="6">
    <source>
        <dbReference type="ARBA" id="ARBA00023136"/>
    </source>
</evidence>
<keyword evidence="4 8" id="KW-0812">Transmembrane</keyword>
<keyword evidence="2 8" id="KW-0813">Transport</keyword>
<keyword evidence="3 8" id="KW-1134">Transmembrane beta strand</keyword>
<dbReference type="Gene3D" id="2.40.170.20">
    <property type="entry name" value="TonB-dependent receptor, beta-barrel domain"/>
    <property type="match status" value="1"/>
</dbReference>
<accession>A0AAJ5WRI8</accession>
<keyword evidence="7 8" id="KW-0998">Cell outer membrane</keyword>
<dbReference type="SUPFAM" id="SSF56935">
    <property type="entry name" value="Porins"/>
    <property type="match status" value="1"/>
</dbReference>
<comment type="similarity">
    <text evidence="8 9">Belongs to the TonB-dependent receptor family.</text>
</comment>
<dbReference type="NCBIfam" id="TIGR04057">
    <property type="entry name" value="SusC_RagA_signa"/>
    <property type="match status" value="1"/>
</dbReference>
<reference evidence="13" key="1">
    <citation type="submission" date="2023-03" db="EMBL/GenBank/DDBJ databases">
        <title>Andean soil-derived lignocellulolytic bacterial consortium as a source of novel taxa and putative plastic-active enzymes.</title>
        <authorList>
            <person name="Diaz-Garcia L."/>
            <person name="Chuvochina M."/>
            <person name="Feuerriegel G."/>
            <person name="Bunk B."/>
            <person name="Sproer C."/>
            <person name="Streit W.R."/>
            <person name="Rodriguez L.M."/>
            <person name="Overmann J."/>
            <person name="Jimenez D.J."/>
        </authorList>
    </citation>
    <scope>NUCLEOTIDE SEQUENCE</scope>
    <source>
        <strain evidence="13">MAG 7</strain>
    </source>
</reference>
<dbReference type="SUPFAM" id="SSF49464">
    <property type="entry name" value="Carboxypeptidase regulatory domain-like"/>
    <property type="match status" value="1"/>
</dbReference>
<proteinExistence type="inferred from homology"/>
<evidence type="ECO:0000259" key="12">
    <source>
        <dbReference type="Pfam" id="PF07715"/>
    </source>
</evidence>
<sequence length="1034" mass="112905">MIKKCALRLINACRGKTGRDKLQQLVCMICLLFALAPVNGQAQPHIVQGRVVDQEGKPQPGATVTVVRTNAGASTDQDGRFTIAAVEGDSIIVSGVNFRQSSFIVTRQASYTISVELKNTELSDVVVIGYGTAKRREVTGAVSVVDVSKQKDIPIANVSRLLVGQAPGVQVTQNSGRPGDELKVTIRGIGSLGAGSDPLYVVDGFPVGSSVGQNINPADIQSITILKDAVSTAIYGARASNGVVLITTKAAKAGKVAISFNASYGIQDIPDSRKVKVLDGEGFAQFKKDIFMDRIRYFENREPAISEVPEDYRYPEQTAHSTNWYNAILNRNAAFQHYNIQLSQGSGNIRTLVSLGYREQQGVLIKTGYKNYSVRANIGGKINDFMEMGITINGSYARQQLAPGTEGRSSLLGSTLLMDPRQPIYKEDGSYNNYIKGDGTFGWGNPVQGLNEIKTTLGTGSLLSNGFLEFTLLKGLTFRTAVNVKLDHQTYKQFVPSGISGQNAPAPQNASLSEYANNSINYSTDQLLTYSKTLDNHSFSLMAGYNAQEETIKGLSGNGNTFSSDQTPYFSAAAVKEVNSAESSWSAVAWFGRLIYSFQDKYLLTGTFRREGNSRFGADNKYGNFPAVSAGWRVSQEKFLSGISWLHELKLRGSWGITGNSNIGSYPGSAYMNPGGYTLGGSYVSGQVVSSFANSRLKWERSNQSDIGLDLLVLNGKISFSFDYYKRITTDMLLPVQLPAISGFTTTFTNIGKVQNTGLEFVAGYKTAVTKDINIFANGNISFNRNKVLEIRGENDQLLSGEFYSGYNISRVGRPIGMLYGFQVLKIFNTQEEIDKAPRQDGVIPGVYQYLDADSNGEISYDTKDMVEIGNPTPKFIWGLTLGGSYRAFDLSVLLTGAQGFEIYRNIETSTMNMDGIFNVLEESRQRWRSADNPGNGRYATSNTWKWARETNSRYVYSGSHAWVKNISLGYSLPAAAVKNGSLRVFVSADNVFLLTRFPGNNPDINNRGGINPGQDEESYPVARTFSIGANLTF</sequence>
<dbReference type="Pfam" id="PF07715">
    <property type="entry name" value="Plug"/>
    <property type="match status" value="1"/>
</dbReference>
<evidence type="ECO:0000256" key="2">
    <source>
        <dbReference type="ARBA" id="ARBA00022448"/>
    </source>
</evidence>
<dbReference type="InterPro" id="IPR023997">
    <property type="entry name" value="TonB-dep_OMP_SusC/RagA_CS"/>
</dbReference>
<evidence type="ECO:0000256" key="9">
    <source>
        <dbReference type="RuleBase" id="RU003357"/>
    </source>
</evidence>
<gene>
    <name evidence="13" type="ORF">P0Y53_00725</name>
</gene>
<keyword evidence="6 8" id="KW-0472">Membrane</keyword>
<dbReference type="EMBL" id="CP119311">
    <property type="protein sequence ID" value="WEK36009.1"/>
    <property type="molecule type" value="Genomic_DNA"/>
</dbReference>
<dbReference type="InterPro" id="IPR037066">
    <property type="entry name" value="Plug_dom_sf"/>
</dbReference>
<dbReference type="Pfam" id="PF13715">
    <property type="entry name" value="CarbopepD_reg_2"/>
    <property type="match status" value="1"/>
</dbReference>
<dbReference type="InterPro" id="IPR039426">
    <property type="entry name" value="TonB-dep_rcpt-like"/>
</dbReference>
<keyword evidence="10" id="KW-0732">Signal</keyword>
<feature type="chain" id="PRO_5042592519" evidence="10">
    <location>
        <begin position="43"/>
        <end position="1034"/>
    </location>
</feature>
<comment type="subcellular location">
    <subcellularLocation>
        <location evidence="1 8">Cell outer membrane</location>
        <topology evidence="1 8">Multi-pass membrane protein</topology>
    </subcellularLocation>
</comment>
<protein>
    <submittedName>
        <fullName evidence="13">TonB-dependent receptor</fullName>
    </submittedName>
</protein>
<dbReference type="InterPro" id="IPR000531">
    <property type="entry name" value="Beta-barrel_TonB"/>
</dbReference>
<dbReference type="Gene3D" id="2.170.130.10">
    <property type="entry name" value="TonB-dependent receptor, plug domain"/>
    <property type="match status" value="1"/>
</dbReference>
<keyword evidence="13" id="KW-0675">Receptor</keyword>
<feature type="domain" description="TonB-dependent receptor-like beta-barrel" evidence="11">
    <location>
        <begin position="465"/>
        <end position="991"/>
    </location>
</feature>
<dbReference type="InterPro" id="IPR012910">
    <property type="entry name" value="Plug_dom"/>
</dbReference>
<dbReference type="InterPro" id="IPR023996">
    <property type="entry name" value="TonB-dep_OMP_SusC/RagA"/>
</dbReference>
<evidence type="ECO:0000256" key="3">
    <source>
        <dbReference type="ARBA" id="ARBA00022452"/>
    </source>
</evidence>
<keyword evidence="5 9" id="KW-0798">TonB box</keyword>
<organism evidence="13 14">
    <name type="scientific">Candidatus Pseudobacter hemicellulosilyticus</name>
    <dbReference type="NCBI Taxonomy" id="3121375"/>
    <lineage>
        <taxon>Bacteria</taxon>
        <taxon>Pseudomonadati</taxon>
        <taxon>Bacteroidota</taxon>
        <taxon>Chitinophagia</taxon>
        <taxon>Chitinophagales</taxon>
        <taxon>Chitinophagaceae</taxon>
        <taxon>Pseudobacter</taxon>
    </lineage>
</organism>
<evidence type="ECO:0000313" key="14">
    <source>
        <dbReference type="Proteomes" id="UP001220610"/>
    </source>
</evidence>
<evidence type="ECO:0000256" key="10">
    <source>
        <dbReference type="SAM" id="SignalP"/>
    </source>
</evidence>
<dbReference type="AlphaFoldDB" id="A0AAJ5WRI8"/>
<name>A0AAJ5WRI8_9BACT</name>